<evidence type="ECO:0000313" key="3">
    <source>
        <dbReference type="RefSeq" id="XP_044934883.1"/>
    </source>
</evidence>
<protein>
    <submittedName>
        <fullName evidence="3">Transport and Golgi organization protein 1 homolog</fullName>
    </submittedName>
</protein>
<feature type="region of interest" description="Disordered" evidence="1">
    <location>
        <begin position="78"/>
        <end position="111"/>
    </location>
</feature>
<accession>A0A8U0S1Z8</accession>
<evidence type="ECO:0000313" key="2">
    <source>
        <dbReference type="Proteomes" id="UP000000715"/>
    </source>
</evidence>
<dbReference type="Proteomes" id="UP000000715">
    <property type="component" value="Unplaced"/>
</dbReference>
<dbReference type="RefSeq" id="XP_044934883.1">
    <property type="nucleotide sequence ID" value="XM_045078948.1"/>
</dbReference>
<dbReference type="OrthoDB" id="9751477at2759"/>
<dbReference type="AlphaFoldDB" id="A0A8U0S1Z8"/>
<organism evidence="2 3">
    <name type="scientific">Mustela putorius furo</name>
    <name type="common">European domestic ferret</name>
    <name type="synonym">Mustela furo</name>
    <dbReference type="NCBI Taxonomy" id="9669"/>
    <lineage>
        <taxon>Eukaryota</taxon>
        <taxon>Metazoa</taxon>
        <taxon>Chordata</taxon>
        <taxon>Craniata</taxon>
        <taxon>Vertebrata</taxon>
        <taxon>Euteleostomi</taxon>
        <taxon>Mammalia</taxon>
        <taxon>Eutheria</taxon>
        <taxon>Laurasiatheria</taxon>
        <taxon>Carnivora</taxon>
        <taxon>Caniformia</taxon>
        <taxon>Musteloidea</taxon>
        <taxon>Mustelidae</taxon>
        <taxon>Mustelinae</taxon>
        <taxon>Mustela</taxon>
    </lineage>
</organism>
<sequence>MEKYRQEVEEMREELQESNLTFNHKIAVQERNALANWMKARYWETRMMQQSRENACLKYRLRMMQREMLPVGSVRRELMPGRPESQKPVWQASRVVPRMNSSTSPQSNPEMHTEKCTLFTQEPPPAPLEIFNFVLPPKAVDALRHVMKALFQVLCRTPDTPISSAVSVAMDSPCGV</sequence>
<gene>
    <name evidence="3" type="primary">LOC123391735</name>
</gene>
<dbReference type="GeneID" id="123391735"/>
<reference evidence="3" key="1">
    <citation type="submission" date="2025-08" db="UniProtKB">
        <authorList>
            <consortium name="RefSeq"/>
        </authorList>
    </citation>
    <scope>IDENTIFICATION</scope>
    <source>
        <tissue evidence="3">Brain</tissue>
    </source>
</reference>
<name>A0A8U0S1Z8_MUSPF</name>
<keyword evidence="2" id="KW-1185">Reference proteome</keyword>
<proteinExistence type="predicted"/>
<feature type="compositionally biased region" description="Polar residues" evidence="1">
    <location>
        <begin position="99"/>
        <end position="110"/>
    </location>
</feature>
<evidence type="ECO:0000256" key="1">
    <source>
        <dbReference type="SAM" id="MobiDB-lite"/>
    </source>
</evidence>